<dbReference type="SUPFAM" id="SSF56112">
    <property type="entry name" value="Protein kinase-like (PK-like)"/>
    <property type="match status" value="1"/>
</dbReference>
<organism evidence="1 2">
    <name type="scientific">Kurthia populi</name>
    <dbReference type="NCBI Taxonomy" id="1562132"/>
    <lineage>
        <taxon>Bacteria</taxon>
        <taxon>Bacillati</taxon>
        <taxon>Bacillota</taxon>
        <taxon>Bacilli</taxon>
        <taxon>Bacillales</taxon>
        <taxon>Caryophanaceae</taxon>
        <taxon>Kurthia</taxon>
    </lineage>
</organism>
<dbReference type="EMBL" id="JBHUOR010000137">
    <property type="protein sequence ID" value="MFD2870302.1"/>
    <property type="molecule type" value="Genomic_DNA"/>
</dbReference>
<gene>
    <name evidence="1" type="ORF">ACFSY7_17560</name>
</gene>
<dbReference type="RefSeq" id="WP_380148928.1">
    <property type="nucleotide sequence ID" value="NZ_JBHUOR010000137.1"/>
</dbReference>
<dbReference type="PANTHER" id="PTHR39441">
    <property type="entry name" value="DUF2252 DOMAIN-CONTAINING PROTEIN"/>
    <property type="match status" value="1"/>
</dbReference>
<dbReference type="Proteomes" id="UP001597568">
    <property type="component" value="Unassembled WGS sequence"/>
</dbReference>
<dbReference type="Pfam" id="PF10009">
    <property type="entry name" value="DUF2252"/>
    <property type="match status" value="1"/>
</dbReference>
<accession>A0ABW5Y637</accession>
<protein>
    <submittedName>
        <fullName evidence="1">DUF2252 domain-containing protein</fullName>
    </submittedName>
</protein>
<dbReference type="InterPro" id="IPR018721">
    <property type="entry name" value="DUF2252"/>
</dbReference>
<evidence type="ECO:0000313" key="1">
    <source>
        <dbReference type="EMBL" id="MFD2870302.1"/>
    </source>
</evidence>
<proteinExistence type="predicted"/>
<reference evidence="2" key="1">
    <citation type="journal article" date="2019" name="Int. J. Syst. Evol. Microbiol.">
        <title>The Global Catalogue of Microorganisms (GCM) 10K type strain sequencing project: providing services to taxonomists for standard genome sequencing and annotation.</title>
        <authorList>
            <consortium name="The Broad Institute Genomics Platform"/>
            <consortium name="The Broad Institute Genome Sequencing Center for Infectious Disease"/>
            <person name="Wu L."/>
            <person name="Ma J."/>
        </authorList>
    </citation>
    <scope>NUCLEOTIDE SEQUENCE [LARGE SCALE GENOMIC DNA]</scope>
    <source>
        <strain evidence="2">KCTC 33522</strain>
    </source>
</reference>
<sequence length="436" mass="51048">MPINNERVKHTRQALRKHFIETVLHEFDVDCMGLSEAQRQAKYDKMQESAYRFFRGSAYLFYYDVTKIPSLYHTPEHRPVWIQGDMHMDNFGCFQNEAGQIVFDANDFDEGYVGSYLYDILRMSTSIALYADEQGRTAEEQRTFIRTFTESYYKQLARFVANEQDPLTLVFTVDNTKKTIKTVLKKLEKRKRNHLLADITYSNERGERVFHFDEEVQPVTGHEAMQIGAVMQDYIKTLEKKHVPNAQHFRIKDIARKYGSGTASIGLSRYYILIEGGLEAGGHDDLVLEMKEARPPVPAYFLPYNETFWQKHPHQGERIVATQKAMHHLNDPYVGYMTIGDKEFYIRERSPYKKKVKPNDLVTEKDYKRTVETMGCVAAKIHTRADIEGAYRSAEEILEAITDKEQFIHYVSYATFMYKEQVKRDYETFKTAIILR</sequence>
<comment type="caution">
    <text evidence="1">The sequence shown here is derived from an EMBL/GenBank/DDBJ whole genome shotgun (WGS) entry which is preliminary data.</text>
</comment>
<evidence type="ECO:0000313" key="2">
    <source>
        <dbReference type="Proteomes" id="UP001597568"/>
    </source>
</evidence>
<dbReference type="PANTHER" id="PTHR39441:SF1">
    <property type="entry name" value="DUF2252 DOMAIN-CONTAINING PROTEIN"/>
    <property type="match status" value="1"/>
</dbReference>
<keyword evidence="2" id="KW-1185">Reference proteome</keyword>
<name>A0ABW5Y637_9BACL</name>
<dbReference type="InterPro" id="IPR011009">
    <property type="entry name" value="Kinase-like_dom_sf"/>
</dbReference>